<comment type="caution">
    <text evidence="1">The sequence shown here is derived from an EMBL/GenBank/DDBJ whole genome shotgun (WGS) entry which is preliminary data.</text>
</comment>
<sequence length="135" mass="16136">MVENDYNRFPMEVNAKKALATLDKAREEKQKGSYERALTLYREYLSMVDPSFTHGVWFSMAEIFFETNRHKDALVHCEKALEIMKEFTPALELRIKIHKRLGNENLALQDKKNLETLERIEKAKWDDPNHYYHFK</sequence>
<dbReference type="Gene3D" id="1.25.40.10">
    <property type="entry name" value="Tetratricopeptide repeat domain"/>
    <property type="match status" value="1"/>
</dbReference>
<evidence type="ECO:0000313" key="2">
    <source>
        <dbReference type="Proteomes" id="UP000297609"/>
    </source>
</evidence>
<gene>
    <name evidence="1" type="ORF">EHQ59_17180</name>
</gene>
<dbReference type="InterPro" id="IPR019734">
    <property type="entry name" value="TPR_rpt"/>
</dbReference>
<dbReference type="SMART" id="SM00028">
    <property type="entry name" value="TPR"/>
    <property type="match status" value="1"/>
</dbReference>
<protein>
    <submittedName>
        <fullName evidence="1">Tetratricopeptide repeat protein</fullName>
    </submittedName>
</protein>
<dbReference type="EMBL" id="RQGG01000051">
    <property type="protein sequence ID" value="TGL46769.1"/>
    <property type="molecule type" value="Genomic_DNA"/>
</dbReference>
<evidence type="ECO:0000313" key="1">
    <source>
        <dbReference type="EMBL" id="TGL46769.1"/>
    </source>
</evidence>
<reference evidence="1" key="1">
    <citation type="journal article" date="2019" name="PLoS Negl. Trop. Dis.">
        <title>Revisiting the worldwide diversity of Leptospira species in the environment.</title>
        <authorList>
            <person name="Vincent A.T."/>
            <person name="Schiettekatte O."/>
            <person name="Bourhy P."/>
            <person name="Veyrier F.J."/>
            <person name="Picardeau M."/>
        </authorList>
    </citation>
    <scope>NUCLEOTIDE SEQUENCE [LARGE SCALE GENOMIC DNA]</scope>
    <source>
        <strain evidence="1">201702454</strain>
    </source>
</reference>
<dbReference type="SUPFAM" id="SSF48452">
    <property type="entry name" value="TPR-like"/>
    <property type="match status" value="1"/>
</dbReference>
<organism evidence="1 2">
    <name type="scientific">Leptospira kemamanensis</name>
    <dbReference type="NCBI Taxonomy" id="2484942"/>
    <lineage>
        <taxon>Bacteria</taxon>
        <taxon>Pseudomonadati</taxon>
        <taxon>Spirochaetota</taxon>
        <taxon>Spirochaetia</taxon>
        <taxon>Leptospirales</taxon>
        <taxon>Leptospiraceae</taxon>
        <taxon>Leptospira</taxon>
    </lineage>
</organism>
<keyword evidence="2" id="KW-1185">Reference proteome</keyword>
<dbReference type="InterPro" id="IPR011990">
    <property type="entry name" value="TPR-like_helical_dom_sf"/>
</dbReference>
<dbReference type="Proteomes" id="UP000297609">
    <property type="component" value="Unassembled WGS sequence"/>
</dbReference>
<name>A0A4R9JNM0_9LEPT</name>
<dbReference type="AlphaFoldDB" id="A0A4R9JNM0"/>
<accession>A0A4R9JNM0</accession>
<dbReference type="OrthoDB" id="331996at2"/>
<proteinExistence type="predicted"/>
<dbReference type="RefSeq" id="WP_135621175.1">
    <property type="nucleotide sequence ID" value="NZ_RQGG01000051.1"/>
</dbReference>